<dbReference type="EMBL" id="JABEZY010000002">
    <property type="protein sequence ID" value="MBA0734752.1"/>
    <property type="molecule type" value="Genomic_DNA"/>
</dbReference>
<gene>
    <name evidence="5" type="ORF">Gogos_018646</name>
</gene>
<dbReference type="Proteomes" id="UP000593579">
    <property type="component" value="Unassembled WGS sequence"/>
</dbReference>
<keyword evidence="6" id="KW-1185">Reference proteome</keyword>
<evidence type="ECO:0000313" key="6">
    <source>
        <dbReference type="Proteomes" id="UP000593579"/>
    </source>
</evidence>
<dbReference type="SUPFAM" id="SSF52540">
    <property type="entry name" value="P-loop containing nucleoside triphosphate hydrolases"/>
    <property type="match status" value="1"/>
</dbReference>
<dbReference type="InterPro" id="IPR027417">
    <property type="entry name" value="P-loop_NTPase"/>
</dbReference>
<accession>A0A7J9BEV0</accession>
<proteinExistence type="inferred from homology"/>
<protein>
    <recommendedName>
        <fullName evidence="3">Sulfotransferase</fullName>
        <ecNumber evidence="3">2.8.2.-</ecNumber>
    </recommendedName>
</protein>
<name>A0A7J9BEV0_GOSGO</name>
<evidence type="ECO:0000259" key="4">
    <source>
        <dbReference type="Pfam" id="PF00685"/>
    </source>
</evidence>
<keyword evidence="2 3" id="KW-0808">Transferase</keyword>
<evidence type="ECO:0000313" key="5">
    <source>
        <dbReference type="EMBL" id="MBA0734752.1"/>
    </source>
</evidence>
<dbReference type="Pfam" id="PF00685">
    <property type="entry name" value="Sulfotransfer_1"/>
    <property type="match status" value="1"/>
</dbReference>
<dbReference type="PANTHER" id="PTHR11783">
    <property type="entry name" value="SULFOTRANSFERASE SULT"/>
    <property type="match status" value="1"/>
</dbReference>
<dbReference type="InterPro" id="IPR000863">
    <property type="entry name" value="Sulfotransferase_dom"/>
</dbReference>
<dbReference type="Gene3D" id="3.40.50.300">
    <property type="entry name" value="P-loop containing nucleotide triphosphate hydrolases"/>
    <property type="match status" value="1"/>
</dbReference>
<feature type="non-terminal residue" evidence="5">
    <location>
        <position position="1"/>
    </location>
</feature>
<comment type="caution">
    <text evidence="5">The sequence shown here is derived from an EMBL/GenBank/DDBJ whole genome shotgun (WGS) entry which is preliminary data.</text>
</comment>
<organism evidence="5 6">
    <name type="scientific">Gossypium gossypioides</name>
    <name type="common">Mexican cotton</name>
    <name type="synonym">Selera gossypioides</name>
    <dbReference type="NCBI Taxonomy" id="34282"/>
    <lineage>
        <taxon>Eukaryota</taxon>
        <taxon>Viridiplantae</taxon>
        <taxon>Streptophyta</taxon>
        <taxon>Embryophyta</taxon>
        <taxon>Tracheophyta</taxon>
        <taxon>Spermatophyta</taxon>
        <taxon>Magnoliopsida</taxon>
        <taxon>eudicotyledons</taxon>
        <taxon>Gunneridae</taxon>
        <taxon>Pentapetalae</taxon>
        <taxon>rosids</taxon>
        <taxon>malvids</taxon>
        <taxon>Malvales</taxon>
        <taxon>Malvaceae</taxon>
        <taxon>Malvoideae</taxon>
        <taxon>Gossypium</taxon>
    </lineage>
</organism>
<dbReference type="AlphaFoldDB" id="A0A7J9BEV0"/>
<dbReference type="EC" id="2.8.2.-" evidence="3"/>
<dbReference type="OrthoDB" id="205623at2759"/>
<evidence type="ECO:0000256" key="1">
    <source>
        <dbReference type="ARBA" id="ARBA00005771"/>
    </source>
</evidence>
<dbReference type="GO" id="GO:0008146">
    <property type="term" value="F:sulfotransferase activity"/>
    <property type="evidence" value="ECO:0007669"/>
    <property type="project" value="InterPro"/>
</dbReference>
<evidence type="ECO:0000256" key="2">
    <source>
        <dbReference type="ARBA" id="ARBA00022679"/>
    </source>
</evidence>
<comment type="similarity">
    <text evidence="1 3">Belongs to the sulfotransferase 1 family.</text>
</comment>
<evidence type="ECO:0000256" key="3">
    <source>
        <dbReference type="RuleBase" id="RU361155"/>
    </source>
</evidence>
<sequence length="110" mass="12952">VSFYEPYRDHALGFWKANLDRLDKILSLKYKEMIEDIVLYIKKLTDVIGYPFSYEETEKRSVDKIANMCSFENLSNLEVDKSSKHREGTSRVMENKIHFLKGKSEIGRII</sequence>
<feature type="domain" description="Sulfotransferase" evidence="4">
    <location>
        <begin position="3"/>
        <end position="104"/>
    </location>
</feature>
<reference evidence="5 6" key="1">
    <citation type="journal article" date="2019" name="Genome Biol. Evol.">
        <title>Insights into the evolution of the New World diploid cottons (Gossypium, subgenus Houzingenia) based on genome sequencing.</title>
        <authorList>
            <person name="Grover C.E."/>
            <person name="Arick M.A. 2nd"/>
            <person name="Thrash A."/>
            <person name="Conover J.L."/>
            <person name="Sanders W.S."/>
            <person name="Peterson D.G."/>
            <person name="Frelichowski J.E."/>
            <person name="Scheffler J.A."/>
            <person name="Scheffler B.E."/>
            <person name="Wendel J.F."/>
        </authorList>
    </citation>
    <scope>NUCLEOTIDE SEQUENCE [LARGE SCALE GENOMIC DNA]</scope>
    <source>
        <strain evidence="5">5</strain>
        <tissue evidence="5">Leaf</tissue>
    </source>
</reference>